<dbReference type="SUPFAM" id="SSF54909">
    <property type="entry name" value="Dimeric alpha+beta barrel"/>
    <property type="match status" value="1"/>
</dbReference>
<evidence type="ECO:0000256" key="1">
    <source>
        <dbReference type="ARBA" id="ARBA00005986"/>
    </source>
</evidence>
<comment type="caution">
    <text evidence="3">The sequence shown here is derived from an EMBL/GenBank/DDBJ whole genome shotgun (WGS) entry which is preliminary data.</text>
</comment>
<dbReference type="Pfam" id="PF07110">
    <property type="entry name" value="EthD"/>
    <property type="match status" value="1"/>
</dbReference>
<accession>A0A369JV62</accession>
<sequence length="245" mass="28144">MKRRRNAYAPSAPHGCAATIAPSSGFRLVRCTLIRRYRALHDHFATTDSRAPQRCHSDIAAQASLDALGGEQYIRRARSNFKSPSPLFDSFLCHPPHPFSLLQPRTARRTSYIVHTMAAVPLRTDRARMLIFLKRKEGTTKAEFSDYWHNQHAPLFMSLDVVKKNILKYEQAHTNDTWVKTPEALGVQPMDWDGVVVMEAETHEKLFEIFQDPEYQRLIGPDELKFVDRPKCQVLPLDFATRIDL</sequence>
<reference evidence="3" key="1">
    <citation type="submission" date="2018-04" db="EMBL/GenBank/DDBJ databases">
        <title>Whole genome sequencing of Hypsizygus marmoreus.</title>
        <authorList>
            <person name="Choi I.-G."/>
            <person name="Min B."/>
            <person name="Kim J.-G."/>
            <person name="Kim S."/>
            <person name="Oh Y.-L."/>
            <person name="Kong W.-S."/>
            <person name="Park H."/>
            <person name="Jeong J."/>
            <person name="Song E.-S."/>
        </authorList>
    </citation>
    <scope>NUCLEOTIDE SEQUENCE [LARGE SCALE GENOMIC DNA]</scope>
    <source>
        <strain evidence="3">51987-8</strain>
    </source>
</reference>
<feature type="domain" description="EthD" evidence="2">
    <location>
        <begin position="136"/>
        <end position="229"/>
    </location>
</feature>
<dbReference type="Gene3D" id="3.30.70.100">
    <property type="match status" value="1"/>
</dbReference>
<evidence type="ECO:0000313" key="3">
    <source>
        <dbReference type="EMBL" id="RDB24417.1"/>
    </source>
</evidence>
<proteinExistence type="inferred from homology"/>
<dbReference type="InterPro" id="IPR011008">
    <property type="entry name" value="Dimeric_a/b-barrel"/>
</dbReference>
<dbReference type="OrthoDB" id="3183782at2759"/>
<dbReference type="EMBL" id="LUEZ02000044">
    <property type="protein sequence ID" value="RDB24417.1"/>
    <property type="molecule type" value="Genomic_DNA"/>
</dbReference>
<dbReference type="GO" id="GO:0016491">
    <property type="term" value="F:oxidoreductase activity"/>
    <property type="evidence" value="ECO:0007669"/>
    <property type="project" value="InterPro"/>
</dbReference>
<protein>
    <recommendedName>
        <fullName evidence="2">EthD domain-containing protein</fullName>
    </recommendedName>
</protein>
<evidence type="ECO:0000259" key="2">
    <source>
        <dbReference type="Pfam" id="PF07110"/>
    </source>
</evidence>
<dbReference type="AlphaFoldDB" id="A0A369JV62"/>
<keyword evidence="4" id="KW-1185">Reference proteome</keyword>
<gene>
    <name evidence="3" type="ORF">Hypma_008454</name>
</gene>
<name>A0A369JV62_HYPMA</name>
<comment type="similarity">
    <text evidence="1">Belongs to the tpcK family.</text>
</comment>
<organism evidence="3 4">
    <name type="scientific">Hypsizygus marmoreus</name>
    <name type="common">White beech mushroom</name>
    <name type="synonym">Agaricus marmoreus</name>
    <dbReference type="NCBI Taxonomy" id="39966"/>
    <lineage>
        <taxon>Eukaryota</taxon>
        <taxon>Fungi</taxon>
        <taxon>Dikarya</taxon>
        <taxon>Basidiomycota</taxon>
        <taxon>Agaricomycotina</taxon>
        <taxon>Agaricomycetes</taxon>
        <taxon>Agaricomycetidae</taxon>
        <taxon>Agaricales</taxon>
        <taxon>Tricholomatineae</taxon>
        <taxon>Lyophyllaceae</taxon>
        <taxon>Hypsizygus</taxon>
    </lineage>
</organism>
<dbReference type="InParanoid" id="A0A369JV62"/>
<dbReference type="Proteomes" id="UP000076154">
    <property type="component" value="Unassembled WGS sequence"/>
</dbReference>
<dbReference type="InterPro" id="IPR009799">
    <property type="entry name" value="EthD_dom"/>
</dbReference>
<evidence type="ECO:0000313" key="4">
    <source>
        <dbReference type="Proteomes" id="UP000076154"/>
    </source>
</evidence>
<dbReference type="STRING" id="39966.A0A369JV62"/>